<gene>
    <name evidence="4" type="ORF">A7985_18090</name>
</gene>
<evidence type="ECO:0000256" key="1">
    <source>
        <dbReference type="ARBA" id="ARBA00022679"/>
    </source>
</evidence>
<comment type="caution">
    <text evidence="4">The sequence shown here is derived from an EMBL/GenBank/DDBJ whole genome shotgun (WGS) entry which is preliminary data.</text>
</comment>
<dbReference type="RefSeq" id="WP_065791818.1">
    <property type="nucleotide sequence ID" value="NZ_JAGJED010000027.1"/>
</dbReference>
<dbReference type="InterPro" id="IPR000182">
    <property type="entry name" value="GNAT_dom"/>
</dbReference>
<dbReference type="PROSITE" id="PS51186">
    <property type="entry name" value="GNAT"/>
    <property type="match status" value="1"/>
</dbReference>
<dbReference type="Gene3D" id="3.40.630.30">
    <property type="match status" value="1"/>
</dbReference>
<accession>A0A1C0TM34</accession>
<dbReference type="SUPFAM" id="SSF55729">
    <property type="entry name" value="Acyl-CoA N-acyltransferases (Nat)"/>
    <property type="match status" value="1"/>
</dbReference>
<proteinExistence type="predicted"/>
<dbReference type="Pfam" id="PF00583">
    <property type="entry name" value="Acetyltransf_1"/>
    <property type="match status" value="1"/>
</dbReference>
<feature type="domain" description="N-acetyltransferase" evidence="3">
    <location>
        <begin position="5"/>
        <end position="157"/>
    </location>
</feature>
<dbReference type="InterPro" id="IPR050832">
    <property type="entry name" value="Bact_Acetyltransf"/>
</dbReference>
<evidence type="ECO:0000256" key="2">
    <source>
        <dbReference type="ARBA" id="ARBA00023315"/>
    </source>
</evidence>
<dbReference type="InterPro" id="IPR016181">
    <property type="entry name" value="Acyl_CoA_acyltransferase"/>
</dbReference>
<dbReference type="GO" id="GO:0016747">
    <property type="term" value="F:acyltransferase activity, transferring groups other than amino-acyl groups"/>
    <property type="evidence" value="ECO:0007669"/>
    <property type="project" value="InterPro"/>
</dbReference>
<organism evidence="4 5">
    <name type="scientific">Pseudoalteromonas luteoviolacea</name>
    <dbReference type="NCBI Taxonomy" id="43657"/>
    <lineage>
        <taxon>Bacteria</taxon>
        <taxon>Pseudomonadati</taxon>
        <taxon>Pseudomonadota</taxon>
        <taxon>Gammaproteobacteria</taxon>
        <taxon>Alteromonadales</taxon>
        <taxon>Pseudoalteromonadaceae</taxon>
        <taxon>Pseudoalteromonas</taxon>
    </lineage>
</organism>
<dbReference type="Proteomes" id="UP000093366">
    <property type="component" value="Unassembled WGS sequence"/>
</dbReference>
<keyword evidence="1" id="KW-0808">Transferase</keyword>
<protein>
    <recommendedName>
        <fullName evidence="3">N-acetyltransferase domain-containing protein</fullName>
    </recommendedName>
</protein>
<keyword evidence="2" id="KW-0012">Acyltransferase</keyword>
<dbReference type="CDD" id="cd04301">
    <property type="entry name" value="NAT_SF"/>
    <property type="match status" value="1"/>
</dbReference>
<reference evidence="5" key="1">
    <citation type="submission" date="2016-07" db="EMBL/GenBank/DDBJ databases">
        <authorList>
            <person name="Florea S."/>
            <person name="Webb J.S."/>
            <person name="Jaromczyk J."/>
            <person name="Schardl C.L."/>
        </authorList>
    </citation>
    <scope>NUCLEOTIDE SEQUENCE [LARGE SCALE GENOMIC DNA]</scope>
    <source>
        <strain evidence="5">IPB1</strain>
    </source>
</reference>
<dbReference type="PANTHER" id="PTHR43877">
    <property type="entry name" value="AMINOALKYLPHOSPHONATE N-ACETYLTRANSFERASE-RELATED-RELATED"/>
    <property type="match status" value="1"/>
</dbReference>
<dbReference type="OrthoDB" id="7678938at2"/>
<name>A0A1C0TM34_9GAMM</name>
<dbReference type="EMBL" id="MAUJ01000007">
    <property type="protein sequence ID" value="OCQ19822.1"/>
    <property type="molecule type" value="Genomic_DNA"/>
</dbReference>
<evidence type="ECO:0000259" key="3">
    <source>
        <dbReference type="PROSITE" id="PS51186"/>
    </source>
</evidence>
<dbReference type="AlphaFoldDB" id="A0A1C0TM34"/>
<evidence type="ECO:0000313" key="5">
    <source>
        <dbReference type="Proteomes" id="UP000093366"/>
    </source>
</evidence>
<sequence length="157" mass="17960">MNKDLAFYYLGEKPQYLPKIASWYFKEWCEQSGRYSQHEVMQKLEKALNQNSLPMSIVALRGDELVGVAELKFHEMDAYLEYEHWLGGVYVSPAARGENVAKDLVLYLIDQAKRMGIKTLYLQTEHLAGGLYSKLGFTPLFEADSKGVQVLVMSKEI</sequence>
<evidence type="ECO:0000313" key="4">
    <source>
        <dbReference type="EMBL" id="OCQ19822.1"/>
    </source>
</evidence>